<sequence>MYRFLEISGDLDLCFLVSCIAVVDFYQDARASGNTWNPGFTAGRDFNPAGGAPGGG</sequence>
<name>A0A2Z7DAU7_9LAMI</name>
<evidence type="ECO:0000313" key="2">
    <source>
        <dbReference type="Proteomes" id="UP000250235"/>
    </source>
</evidence>
<dbReference type="Proteomes" id="UP000250235">
    <property type="component" value="Unassembled WGS sequence"/>
</dbReference>
<dbReference type="EMBL" id="KQ987776">
    <property type="protein sequence ID" value="KZV56820.1"/>
    <property type="molecule type" value="Genomic_DNA"/>
</dbReference>
<gene>
    <name evidence="1" type="ORF">F511_17200</name>
</gene>
<dbReference type="AlphaFoldDB" id="A0A2Z7DAU7"/>
<organism evidence="1 2">
    <name type="scientific">Dorcoceras hygrometricum</name>
    <dbReference type="NCBI Taxonomy" id="472368"/>
    <lineage>
        <taxon>Eukaryota</taxon>
        <taxon>Viridiplantae</taxon>
        <taxon>Streptophyta</taxon>
        <taxon>Embryophyta</taxon>
        <taxon>Tracheophyta</taxon>
        <taxon>Spermatophyta</taxon>
        <taxon>Magnoliopsida</taxon>
        <taxon>eudicotyledons</taxon>
        <taxon>Gunneridae</taxon>
        <taxon>Pentapetalae</taxon>
        <taxon>asterids</taxon>
        <taxon>lamiids</taxon>
        <taxon>Lamiales</taxon>
        <taxon>Gesneriaceae</taxon>
        <taxon>Didymocarpoideae</taxon>
        <taxon>Trichosporeae</taxon>
        <taxon>Loxocarpinae</taxon>
        <taxon>Dorcoceras</taxon>
    </lineage>
</organism>
<accession>A0A2Z7DAU7</accession>
<evidence type="ECO:0000313" key="1">
    <source>
        <dbReference type="EMBL" id="KZV56820.1"/>
    </source>
</evidence>
<proteinExistence type="predicted"/>
<keyword evidence="2" id="KW-1185">Reference proteome</keyword>
<protein>
    <submittedName>
        <fullName evidence="1">Uncharacterized protein</fullName>
    </submittedName>
</protein>
<reference evidence="1 2" key="1">
    <citation type="journal article" date="2015" name="Proc. Natl. Acad. Sci. U.S.A.">
        <title>The resurrection genome of Boea hygrometrica: A blueprint for survival of dehydration.</title>
        <authorList>
            <person name="Xiao L."/>
            <person name="Yang G."/>
            <person name="Zhang L."/>
            <person name="Yang X."/>
            <person name="Zhao S."/>
            <person name="Ji Z."/>
            <person name="Zhou Q."/>
            <person name="Hu M."/>
            <person name="Wang Y."/>
            <person name="Chen M."/>
            <person name="Xu Y."/>
            <person name="Jin H."/>
            <person name="Xiao X."/>
            <person name="Hu G."/>
            <person name="Bao F."/>
            <person name="Hu Y."/>
            <person name="Wan P."/>
            <person name="Li L."/>
            <person name="Deng X."/>
            <person name="Kuang T."/>
            <person name="Xiang C."/>
            <person name="Zhu J.K."/>
            <person name="Oliver M.J."/>
            <person name="He Y."/>
        </authorList>
    </citation>
    <scope>NUCLEOTIDE SEQUENCE [LARGE SCALE GENOMIC DNA]</scope>
    <source>
        <strain evidence="2">cv. XS01</strain>
    </source>
</reference>